<accession>F5XMT4</accession>
<keyword evidence="2" id="KW-0238">DNA-binding</keyword>
<proteinExistence type="predicted"/>
<dbReference type="Gene3D" id="1.20.120.530">
    <property type="entry name" value="GntR ligand-binding domain-like"/>
    <property type="match status" value="1"/>
</dbReference>
<evidence type="ECO:0000259" key="4">
    <source>
        <dbReference type="PROSITE" id="PS50949"/>
    </source>
</evidence>
<evidence type="ECO:0000256" key="3">
    <source>
        <dbReference type="ARBA" id="ARBA00023163"/>
    </source>
</evidence>
<keyword evidence="3" id="KW-0804">Transcription</keyword>
<dbReference type="RefSeq" id="WP_013861890.1">
    <property type="nucleotide sequence ID" value="NC_015635.1"/>
</dbReference>
<name>F5XMT4_MICPN</name>
<dbReference type="AlphaFoldDB" id="F5XMT4"/>
<gene>
    <name evidence="5" type="ordered locus">MLP_09930</name>
</gene>
<keyword evidence="1" id="KW-0805">Transcription regulation</keyword>
<dbReference type="Gene3D" id="1.10.10.10">
    <property type="entry name" value="Winged helix-like DNA-binding domain superfamily/Winged helix DNA-binding domain"/>
    <property type="match status" value="1"/>
</dbReference>
<sequence length="211" mass="23676">MVGLAEQAYERIRDDIVFLRVEPGAPLDDKELSAELGMSMSPIRDALKRLTLERLVVTYPRRGTFVAEITVSDEQWLTEIRLNLEGLAAALAAARATPDERDALSTLAARLDDDRMNHITSEYHLLDYEIHKAVYVAAHNPYLEASLTQYLNLMMRIWHYGLRRVPRQHSVGRDQQEVVAAIVAGDAEAATLAARAHLGDYSVAVRSLLIR</sequence>
<dbReference type="InterPro" id="IPR008920">
    <property type="entry name" value="TF_FadR/GntR_C"/>
</dbReference>
<dbReference type="Pfam" id="PF00392">
    <property type="entry name" value="GntR"/>
    <property type="match status" value="1"/>
</dbReference>
<evidence type="ECO:0000256" key="2">
    <source>
        <dbReference type="ARBA" id="ARBA00023125"/>
    </source>
</evidence>
<dbReference type="SUPFAM" id="SSF46785">
    <property type="entry name" value="Winged helix' DNA-binding domain"/>
    <property type="match status" value="1"/>
</dbReference>
<dbReference type="SUPFAM" id="SSF48008">
    <property type="entry name" value="GntR ligand-binding domain-like"/>
    <property type="match status" value="1"/>
</dbReference>
<dbReference type="CDD" id="cd07377">
    <property type="entry name" value="WHTH_GntR"/>
    <property type="match status" value="1"/>
</dbReference>
<dbReference type="InterPro" id="IPR011711">
    <property type="entry name" value="GntR_C"/>
</dbReference>
<dbReference type="Proteomes" id="UP000007947">
    <property type="component" value="Chromosome"/>
</dbReference>
<dbReference type="PANTHER" id="PTHR43537:SF24">
    <property type="entry name" value="GLUCONATE OPERON TRANSCRIPTIONAL REPRESSOR"/>
    <property type="match status" value="1"/>
</dbReference>
<dbReference type="SMART" id="SM00345">
    <property type="entry name" value="HTH_GNTR"/>
    <property type="match status" value="1"/>
</dbReference>
<dbReference type="Pfam" id="PF07729">
    <property type="entry name" value="FCD"/>
    <property type="match status" value="1"/>
</dbReference>
<dbReference type="SMART" id="SM00895">
    <property type="entry name" value="FCD"/>
    <property type="match status" value="1"/>
</dbReference>
<feature type="domain" description="HTH gntR-type" evidence="4">
    <location>
        <begin position="2"/>
        <end position="69"/>
    </location>
</feature>
<dbReference type="InterPro" id="IPR036390">
    <property type="entry name" value="WH_DNA-bd_sf"/>
</dbReference>
<dbReference type="GO" id="GO:0003677">
    <property type="term" value="F:DNA binding"/>
    <property type="evidence" value="ECO:0007669"/>
    <property type="project" value="UniProtKB-KW"/>
</dbReference>
<dbReference type="HOGENOM" id="CLU_017584_5_2_11"/>
<dbReference type="InterPro" id="IPR036388">
    <property type="entry name" value="WH-like_DNA-bd_sf"/>
</dbReference>
<evidence type="ECO:0000256" key="1">
    <source>
        <dbReference type="ARBA" id="ARBA00023015"/>
    </source>
</evidence>
<dbReference type="PROSITE" id="PS50949">
    <property type="entry name" value="HTH_GNTR"/>
    <property type="match status" value="1"/>
</dbReference>
<dbReference type="STRING" id="1032480.MLP_09930"/>
<dbReference type="KEGG" id="mph:MLP_09930"/>
<keyword evidence="6" id="KW-1185">Reference proteome</keyword>
<dbReference type="PANTHER" id="PTHR43537">
    <property type="entry name" value="TRANSCRIPTIONAL REGULATOR, GNTR FAMILY"/>
    <property type="match status" value="1"/>
</dbReference>
<dbReference type="GO" id="GO:0003700">
    <property type="term" value="F:DNA-binding transcription factor activity"/>
    <property type="evidence" value="ECO:0007669"/>
    <property type="project" value="InterPro"/>
</dbReference>
<reference evidence="5 6" key="1">
    <citation type="submission" date="2011-05" db="EMBL/GenBank/DDBJ databases">
        <title>Whole genome sequence of Microlunatus phosphovorus NM-1.</title>
        <authorList>
            <person name="Hosoyama A."/>
            <person name="Sasaki K."/>
            <person name="Harada T."/>
            <person name="Igarashi R."/>
            <person name="Kawakoshi A."/>
            <person name="Sasagawa M."/>
            <person name="Fukada J."/>
            <person name="Nakamura S."/>
            <person name="Katano Y."/>
            <person name="Hanada S."/>
            <person name="Kamagata Y."/>
            <person name="Nakamura N."/>
            <person name="Yamazaki S."/>
            <person name="Fujita N."/>
        </authorList>
    </citation>
    <scope>NUCLEOTIDE SEQUENCE [LARGE SCALE GENOMIC DNA]</scope>
    <source>
        <strain evidence="6">ATCC 700054 / DSM 10555 / JCM 9379 / NBRC 101784 / NCIMB 13414 / VKM Ac-1990 / NM-1</strain>
    </source>
</reference>
<protein>
    <submittedName>
        <fullName evidence="5">Putative GntR family transcriptional regulator</fullName>
    </submittedName>
</protein>
<organism evidence="5 6">
    <name type="scientific">Microlunatus phosphovorus (strain ATCC 700054 / DSM 10555 / JCM 9379 / NBRC 101784 / NCIMB 13414 / VKM Ac-1990 / NM-1)</name>
    <dbReference type="NCBI Taxonomy" id="1032480"/>
    <lineage>
        <taxon>Bacteria</taxon>
        <taxon>Bacillati</taxon>
        <taxon>Actinomycetota</taxon>
        <taxon>Actinomycetes</taxon>
        <taxon>Propionibacteriales</taxon>
        <taxon>Propionibacteriaceae</taxon>
        <taxon>Microlunatus</taxon>
    </lineage>
</organism>
<evidence type="ECO:0000313" key="6">
    <source>
        <dbReference type="Proteomes" id="UP000007947"/>
    </source>
</evidence>
<dbReference type="InterPro" id="IPR000524">
    <property type="entry name" value="Tscrpt_reg_HTH_GntR"/>
</dbReference>
<evidence type="ECO:0000313" key="5">
    <source>
        <dbReference type="EMBL" id="BAK34007.1"/>
    </source>
</evidence>
<dbReference type="eggNOG" id="COG1802">
    <property type="taxonomic scope" value="Bacteria"/>
</dbReference>
<dbReference type="EMBL" id="AP012204">
    <property type="protein sequence ID" value="BAK34007.1"/>
    <property type="molecule type" value="Genomic_DNA"/>
</dbReference>